<comment type="caution">
    <text evidence="2">The sequence shown here is derived from an EMBL/GenBank/DDBJ whole genome shotgun (WGS) entry which is preliminary data.</text>
</comment>
<dbReference type="AlphaFoldDB" id="A0A2N5S7V6"/>
<gene>
    <name evidence="2" type="ORF">PCASD_24805</name>
</gene>
<dbReference type="PANTHER" id="PTHR33096">
    <property type="entry name" value="CXC2 DOMAIN-CONTAINING PROTEIN"/>
    <property type="match status" value="1"/>
</dbReference>
<organism evidence="2 3">
    <name type="scientific">Puccinia coronata f. sp. avenae</name>
    <dbReference type="NCBI Taxonomy" id="200324"/>
    <lineage>
        <taxon>Eukaryota</taxon>
        <taxon>Fungi</taxon>
        <taxon>Dikarya</taxon>
        <taxon>Basidiomycota</taxon>
        <taxon>Pucciniomycotina</taxon>
        <taxon>Pucciniomycetes</taxon>
        <taxon>Pucciniales</taxon>
        <taxon>Pucciniaceae</taxon>
        <taxon>Puccinia</taxon>
    </lineage>
</organism>
<evidence type="ECO:0000256" key="1">
    <source>
        <dbReference type="SAM" id="Coils"/>
    </source>
</evidence>
<dbReference type="PANTHER" id="PTHR33096:SF1">
    <property type="entry name" value="CXC1-LIKE CYSTEINE CLUSTER ASSOCIATED WITH KDZ TRANSPOSASES DOMAIN-CONTAINING PROTEIN"/>
    <property type="match status" value="1"/>
</dbReference>
<proteinExistence type="predicted"/>
<name>A0A2N5S7V6_9BASI</name>
<evidence type="ECO:0000313" key="3">
    <source>
        <dbReference type="Proteomes" id="UP000235392"/>
    </source>
</evidence>
<accession>A0A2N5S7V6</accession>
<protein>
    <submittedName>
        <fullName evidence="2">Uncharacterized protein</fullName>
    </submittedName>
</protein>
<dbReference type="Proteomes" id="UP000235392">
    <property type="component" value="Unassembled WGS sequence"/>
</dbReference>
<dbReference type="EMBL" id="PGCI01001014">
    <property type="protein sequence ID" value="PLW09321.1"/>
    <property type="molecule type" value="Genomic_DNA"/>
</dbReference>
<evidence type="ECO:0000313" key="2">
    <source>
        <dbReference type="EMBL" id="PLW09321.1"/>
    </source>
</evidence>
<feature type="coiled-coil region" evidence="1">
    <location>
        <begin position="74"/>
        <end position="101"/>
    </location>
</feature>
<reference evidence="2 3" key="1">
    <citation type="submission" date="2017-11" db="EMBL/GenBank/DDBJ databases">
        <title>De novo assembly and phasing of dikaryotic genomes from two isolates of Puccinia coronata f. sp. avenae, the causal agent of oat crown rust.</title>
        <authorList>
            <person name="Miller M.E."/>
            <person name="Zhang Y."/>
            <person name="Omidvar V."/>
            <person name="Sperschneider J."/>
            <person name="Schwessinger B."/>
            <person name="Raley C."/>
            <person name="Palmer J.M."/>
            <person name="Garnica D."/>
            <person name="Upadhyaya N."/>
            <person name="Rathjen J."/>
            <person name="Taylor J.M."/>
            <person name="Park R.F."/>
            <person name="Dodds P.N."/>
            <person name="Hirsch C.D."/>
            <person name="Kianian S.F."/>
            <person name="Figueroa M."/>
        </authorList>
    </citation>
    <scope>NUCLEOTIDE SEQUENCE [LARGE SCALE GENOMIC DNA]</scope>
    <source>
        <strain evidence="2">12SD80</strain>
    </source>
</reference>
<sequence>MVLPNPFEESKGNYTISFFKKQWINQCSFRADHTNEEQERIKQLIDLYEHWSTLEVLKTRLLDPTFHLLSKKEVNKVFDNVKKVSKELKKLEETLSDQLLSDENDEHRLLLLLYKSKKELYVQAVHLHPERQPLLDAKRLGNRVGTTLKEKIMKAMRDRTPAIKKLLDKFNKHLAKYLEKFPDQTLRISLAYPLRYEEFSKMPLDHDFWNNGLYFQLTASWAVEPNVRTGTNCVLILSRLQEEYQLIAQELARAVGWGVSHYRRFSDSIAYLSQRITRLESENNNNVEDV</sequence>
<keyword evidence="1" id="KW-0175">Coiled coil</keyword>